<keyword evidence="2" id="KW-1185">Reference proteome</keyword>
<protein>
    <recommendedName>
        <fullName evidence="3">DUF3987 domain-containing protein</fullName>
    </recommendedName>
</protein>
<dbReference type="InterPro" id="IPR025048">
    <property type="entry name" value="DUF3987"/>
</dbReference>
<organism evidence="1 2">
    <name type="scientific">Sphingomonas aerophila</name>
    <dbReference type="NCBI Taxonomy" id="1344948"/>
    <lineage>
        <taxon>Bacteria</taxon>
        <taxon>Pseudomonadati</taxon>
        <taxon>Pseudomonadota</taxon>
        <taxon>Alphaproteobacteria</taxon>
        <taxon>Sphingomonadales</taxon>
        <taxon>Sphingomonadaceae</taxon>
        <taxon>Sphingomonas</taxon>
    </lineage>
</organism>
<dbReference type="Pfam" id="PF13148">
    <property type="entry name" value="DUF3987"/>
    <property type="match status" value="1"/>
</dbReference>
<evidence type="ECO:0008006" key="3">
    <source>
        <dbReference type="Google" id="ProtNLM"/>
    </source>
</evidence>
<dbReference type="Proteomes" id="UP000546200">
    <property type="component" value="Unassembled WGS sequence"/>
</dbReference>
<dbReference type="EMBL" id="JACIJK010000012">
    <property type="protein sequence ID" value="MBB5716605.1"/>
    <property type="molecule type" value="Genomic_DNA"/>
</dbReference>
<dbReference type="RefSeq" id="WP_184060018.1">
    <property type="nucleotide sequence ID" value="NZ_JACIJK010000012.1"/>
</dbReference>
<comment type="caution">
    <text evidence="1">The sequence shown here is derived from an EMBL/GenBank/DDBJ whole genome shotgun (WGS) entry which is preliminary data.</text>
</comment>
<evidence type="ECO:0000313" key="1">
    <source>
        <dbReference type="EMBL" id="MBB5716605.1"/>
    </source>
</evidence>
<name>A0A7W9BG35_9SPHN</name>
<evidence type="ECO:0000313" key="2">
    <source>
        <dbReference type="Proteomes" id="UP000546200"/>
    </source>
</evidence>
<proteinExistence type="predicted"/>
<gene>
    <name evidence="1" type="ORF">FHS94_003475</name>
</gene>
<accession>A0A7W9BG35</accession>
<reference evidence="1 2" key="1">
    <citation type="submission" date="2020-08" db="EMBL/GenBank/DDBJ databases">
        <title>Genomic Encyclopedia of Type Strains, Phase IV (KMG-IV): sequencing the most valuable type-strain genomes for metagenomic binning, comparative biology and taxonomic classification.</title>
        <authorList>
            <person name="Goeker M."/>
        </authorList>
    </citation>
    <scope>NUCLEOTIDE SEQUENCE [LARGE SCALE GENOMIC DNA]</scope>
    <source>
        <strain evidence="1 2">DSM 100044</strain>
    </source>
</reference>
<sequence length="516" mass="57854">MMEVLGTTAQPVTAEMAWAEPVPLPSTLLAVDPFDDEMLPTGLRRWVVDIAERMNVPVDFVAIPAMIAAASLIGRRIGIRPQAHTNWTEAANLWGAITGPPGTLKSPATREAFAALHLFEREAAVRNEAALEELKPLQQLYEMQEREAKRAASSILKDAEDPTFARFSALDILRELEEPTPPRQIRYITNDATPEKLGELCRDNPDGLLIHRDELLTMFTDLDQEERASGRGFLMTGWGGLDGYTVDRIIRGTIRIEAVNLSLYGTTQPSRLLSYMRSSLKQHDDGLVQRLQLLVWPDFSVAWTNNDRAANEAARDEAMACFRALHSLSPEWAEAQSNANDGSGAIPFLRFSPEALEQFDRWRAKLEAQVAELDIADPFRGHLSKYRGLAPRLALVCHLASGGVGPVTTSAWVMAELWTMYLKSHARRIYAALETDNTDIAHKIMARVRRDELPANFTSRDIYRSCWSGLKDREQVERGLQILVDYDWLSVERVLTGGKPKLLYTANPRAMKKTVH</sequence>
<dbReference type="AlphaFoldDB" id="A0A7W9BG35"/>